<dbReference type="FunFam" id="3.90.79.10:FF:000060">
    <property type="entry name" value="Nudix hydrolase 1"/>
    <property type="match status" value="1"/>
</dbReference>
<evidence type="ECO:0000313" key="4">
    <source>
        <dbReference type="EMBL" id="CAK7326490.1"/>
    </source>
</evidence>
<dbReference type="PROSITE" id="PS51462">
    <property type="entry name" value="NUDIX"/>
    <property type="match status" value="1"/>
</dbReference>
<dbReference type="InterPro" id="IPR020476">
    <property type="entry name" value="Nudix_hydrolase"/>
</dbReference>
<evidence type="ECO:0000259" key="3">
    <source>
        <dbReference type="PROSITE" id="PS51462"/>
    </source>
</evidence>
<sequence length="226" mass="25149">MAHVLGGPRSLTTSNEFQFPSWKTLSAGSTKSFSQLVSILPPRLSFGHRNLFEKQLNGDGVGVESTRAAHLVPINCTKEKDAANSEMPVPRVGVLVFVLKGKSVLLGRRRATIGDSAFALPGGHLEFGESFEDCAAREVKEETGLDIGKIEILKVTTNFLHEEPKPSHYMIILLRAILANPDQVPQNIEPDKFDGWDWYEWDSLPKPLFWPLEKLLQDGFNPFPIV</sequence>
<proteinExistence type="inferred from homology"/>
<dbReference type="GO" id="GO:0035539">
    <property type="term" value="F:8-oxo-7,8-dihydrodeoxyguanosine triphosphate pyrophosphatase activity"/>
    <property type="evidence" value="ECO:0007669"/>
    <property type="project" value="TreeGrafter"/>
</dbReference>
<keyword evidence="1 2" id="KW-0378">Hydrolase</keyword>
<feature type="domain" description="Nudix hydrolase" evidence="3">
    <location>
        <begin position="87"/>
        <end position="222"/>
    </location>
</feature>
<dbReference type="Pfam" id="PF00293">
    <property type="entry name" value="NUDIX"/>
    <property type="match status" value="1"/>
</dbReference>
<dbReference type="GO" id="GO:0006203">
    <property type="term" value="P:dGTP catabolic process"/>
    <property type="evidence" value="ECO:0007669"/>
    <property type="project" value="TreeGrafter"/>
</dbReference>
<evidence type="ECO:0000256" key="1">
    <source>
        <dbReference type="ARBA" id="ARBA00022801"/>
    </source>
</evidence>
<dbReference type="SUPFAM" id="SSF55811">
    <property type="entry name" value="Nudix"/>
    <property type="match status" value="1"/>
</dbReference>
<protein>
    <recommendedName>
        <fullName evidence="3">Nudix hydrolase domain-containing protein</fullName>
    </recommendedName>
</protein>
<dbReference type="Gene3D" id="3.90.79.10">
    <property type="entry name" value="Nucleoside Triphosphate Pyrophosphohydrolase"/>
    <property type="match status" value="1"/>
</dbReference>
<comment type="caution">
    <text evidence="4">The sequence shown here is derived from an EMBL/GenBank/DDBJ whole genome shotgun (WGS) entry which is preliminary data.</text>
</comment>
<dbReference type="EMBL" id="CAWUPB010000851">
    <property type="protein sequence ID" value="CAK7326490.1"/>
    <property type="molecule type" value="Genomic_DNA"/>
</dbReference>
<dbReference type="PROSITE" id="PS00893">
    <property type="entry name" value="NUDIX_BOX"/>
    <property type="match status" value="1"/>
</dbReference>
<dbReference type="InterPro" id="IPR000086">
    <property type="entry name" value="NUDIX_hydrolase_dom"/>
</dbReference>
<dbReference type="PANTHER" id="PTHR16099">
    <property type="entry name" value="8-OXO-DGTP DIPHOSPHATES NUDT15"/>
    <property type="match status" value="1"/>
</dbReference>
<dbReference type="InterPro" id="IPR020084">
    <property type="entry name" value="NUDIX_hydrolase_CS"/>
</dbReference>
<dbReference type="PRINTS" id="PR00502">
    <property type="entry name" value="NUDIXFAMILY"/>
</dbReference>
<accession>A0AAV1R0E0</accession>
<dbReference type="Proteomes" id="UP001314170">
    <property type="component" value="Unassembled WGS sequence"/>
</dbReference>
<gene>
    <name evidence="4" type="ORF">DCAF_LOCUS4191</name>
</gene>
<organism evidence="4 5">
    <name type="scientific">Dovyalis caffra</name>
    <dbReference type="NCBI Taxonomy" id="77055"/>
    <lineage>
        <taxon>Eukaryota</taxon>
        <taxon>Viridiplantae</taxon>
        <taxon>Streptophyta</taxon>
        <taxon>Embryophyta</taxon>
        <taxon>Tracheophyta</taxon>
        <taxon>Spermatophyta</taxon>
        <taxon>Magnoliopsida</taxon>
        <taxon>eudicotyledons</taxon>
        <taxon>Gunneridae</taxon>
        <taxon>Pentapetalae</taxon>
        <taxon>rosids</taxon>
        <taxon>fabids</taxon>
        <taxon>Malpighiales</taxon>
        <taxon>Salicaceae</taxon>
        <taxon>Flacourtieae</taxon>
        <taxon>Dovyalis</taxon>
    </lineage>
</organism>
<dbReference type="AlphaFoldDB" id="A0AAV1R0E0"/>
<reference evidence="4 5" key="1">
    <citation type="submission" date="2024-01" db="EMBL/GenBank/DDBJ databases">
        <authorList>
            <person name="Waweru B."/>
        </authorList>
    </citation>
    <scope>NUCLEOTIDE SEQUENCE [LARGE SCALE GENOMIC DNA]</scope>
</reference>
<keyword evidence="5" id="KW-1185">Reference proteome</keyword>
<dbReference type="GO" id="GO:0005829">
    <property type="term" value="C:cytosol"/>
    <property type="evidence" value="ECO:0007669"/>
    <property type="project" value="TreeGrafter"/>
</dbReference>
<evidence type="ECO:0000256" key="2">
    <source>
        <dbReference type="RuleBase" id="RU003476"/>
    </source>
</evidence>
<comment type="similarity">
    <text evidence="2">Belongs to the Nudix hydrolase family.</text>
</comment>
<evidence type="ECO:0000313" key="5">
    <source>
        <dbReference type="Proteomes" id="UP001314170"/>
    </source>
</evidence>
<dbReference type="PANTHER" id="PTHR16099:SF5">
    <property type="entry name" value="NUCLEOTIDE TRIPHOSPHATE DIPHOSPHATASE NUDT15"/>
    <property type="match status" value="1"/>
</dbReference>
<name>A0AAV1R0E0_9ROSI</name>
<dbReference type="InterPro" id="IPR015797">
    <property type="entry name" value="NUDIX_hydrolase-like_dom_sf"/>
</dbReference>
<dbReference type="CDD" id="cd04678">
    <property type="entry name" value="NUDIX_MTH2_Nudt15"/>
    <property type="match status" value="1"/>
</dbReference>